<feature type="region of interest" description="Disordered" evidence="4">
    <location>
        <begin position="129"/>
        <end position="186"/>
    </location>
</feature>
<evidence type="ECO:0000256" key="1">
    <source>
        <dbReference type="ARBA" id="ARBA00004123"/>
    </source>
</evidence>
<dbReference type="GO" id="GO:0003684">
    <property type="term" value="F:damaged DNA binding"/>
    <property type="evidence" value="ECO:0007669"/>
    <property type="project" value="TreeGrafter"/>
</dbReference>
<dbReference type="PANTHER" id="PTHR15107">
    <property type="entry name" value="RETINOBLASTOMA BINDING PROTEIN 8"/>
    <property type="match status" value="1"/>
</dbReference>
<organism evidence="6 7">
    <name type="scientific">Wallemia hederae</name>
    <dbReference type="NCBI Taxonomy" id="1540922"/>
    <lineage>
        <taxon>Eukaryota</taxon>
        <taxon>Fungi</taxon>
        <taxon>Dikarya</taxon>
        <taxon>Basidiomycota</taxon>
        <taxon>Wallemiomycotina</taxon>
        <taxon>Wallemiomycetes</taxon>
        <taxon>Wallemiales</taxon>
        <taxon>Wallemiaceae</taxon>
        <taxon>Wallemia</taxon>
    </lineage>
</organism>
<feature type="compositionally biased region" description="Low complexity" evidence="4">
    <location>
        <begin position="138"/>
        <end position="161"/>
    </location>
</feature>
<protein>
    <recommendedName>
        <fullName evidence="5">DNA endonuclease activator Ctp1 C-terminal domain-containing protein</fullName>
    </recommendedName>
</protein>
<dbReference type="OrthoDB" id="5801062at2759"/>
<feature type="compositionally biased region" description="Basic and acidic residues" evidence="4">
    <location>
        <begin position="350"/>
        <end position="361"/>
    </location>
</feature>
<keyword evidence="3" id="KW-0539">Nucleus</keyword>
<evidence type="ECO:0000256" key="3">
    <source>
        <dbReference type="ARBA" id="ARBA00023242"/>
    </source>
</evidence>
<comment type="subcellular location">
    <subcellularLocation>
        <location evidence="1">Nucleus</location>
    </subcellularLocation>
</comment>
<dbReference type="PANTHER" id="PTHR15107:SF0">
    <property type="entry name" value="DNA ENDONUCLEASE ACTIVATOR CTP1 C-TERMINAL DOMAIN-CONTAINING PROTEIN"/>
    <property type="match status" value="1"/>
</dbReference>
<dbReference type="Proteomes" id="UP000310189">
    <property type="component" value="Unassembled WGS sequence"/>
</dbReference>
<evidence type="ECO:0000313" key="7">
    <source>
        <dbReference type="Proteomes" id="UP000310189"/>
    </source>
</evidence>
<dbReference type="InterPro" id="IPR033316">
    <property type="entry name" value="RBBP8-like"/>
</dbReference>
<reference evidence="6 7" key="1">
    <citation type="submission" date="2019-03" db="EMBL/GenBank/DDBJ databases">
        <title>Sequencing 23 genomes of Wallemia ichthyophaga.</title>
        <authorList>
            <person name="Gostincar C."/>
        </authorList>
    </citation>
    <scope>NUCLEOTIDE SEQUENCE [LARGE SCALE GENOMIC DNA]</scope>
    <source>
        <strain evidence="6 7">EXF-5753</strain>
    </source>
</reference>
<gene>
    <name evidence="6" type="ORF">E3P99_03584</name>
</gene>
<sequence length="369" mass="42564">RQVTRKEDPVQEYFEQANTGLEQIQHAITNKINNFYTNNFNCYNSDHLDLSVRFDLLQLSYNDLLAQYNDDKSAWLEFKAWWLERKQSKVKSISSNDIHALLINGDTDVREPFSVTTEQLHLAQNLSKPLRPSNNFLSSPSSSTTAASPSSSATASTSATPNKRKEALSKHFAKTTPKKAKWDSDDELTPTSIKYRDYHNNTRLKFDGDDLRKLRRKSDTTGQSDPYKNKGSGRYATSIPKSNENESLNKLYPVNPDQNKGVQYRYKETVRSKEERKHMIGGDCLCCRDFWNSVGEDTAQEHRNRSSKHRSHWPRAKTPPGYWDVDFPSTQKIAQNKQEAREMHKQKRNWVADEASKDDGKHNRRKSAL</sequence>
<dbReference type="Pfam" id="PF08573">
    <property type="entry name" value="SAE2"/>
    <property type="match status" value="1"/>
</dbReference>
<feature type="domain" description="DNA endonuclease activator Ctp1 C-terminal" evidence="5">
    <location>
        <begin position="296"/>
        <end position="332"/>
    </location>
</feature>
<dbReference type="EMBL" id="SPNW01000075">
    <property type="protein sequence ID" value="TIA86760.1"/>
    <property type="molecule type" value="Genomic_DNA"/>
</dbReference>
<feature type="compositionally biased region" description="Polar residues" evidence="4">
    <location>
        <begin position="328"/>
        <end position="337"/>
    </location>
</feature>
<feature type="region of interest" description="Disordered" evidence="4">
    <location>
        <begin position="209"/>
        <end position="256"/>
    </location>
</feature>
<comment type="caution">
    <text evidence="6">The sequence shown here is derived from an EMBL/GenBank/DDBJ whole genome shotgun (WGS) entry which is preliminary data.</text>
</comment>
<evidence type="ECO:0000313" key="6">
    <source>
        <dbReference type="EMBL" id="TIA86760.1"/>
    </source>
</evidence>
<feature type="region of interest" description="Disordered" evidence="4">
    <location>
        <begin position="302"/>
        <end position="369"/>
    </location>
</feature>
<evidence type="ECO:0000259" key="5">
    <source>
        <dbReference type="Pfam" id="PF08573"/>
    </source>
</evidence>
<evidence type="ECO:0000256" key="4">
    <source>
        <dbReference type="SAM" id="MobiDB-lite"/>
    </source>
</evidence>
<name>A0A4T0FFV5_9BASI</name>
<accession>A0A4T0FFV5</accession>
<keyword evidence="7" id="KW-1185">Reference proteome</keyword>
<proteinExistence type="predicted"/>
<feature type="compositionally biased region" description="Basic residues" evidence="4">
    <location>
        <begin position="305"/>
        <end position="315"/>
    </location>
</feature>
<feature type="non-terminal residue" evidence="6">
    <location>
        <position position="1"/>
    </location>
</feature>
<dbReference type="AlphaFoldDB" id="A0A4T0FFV5"/>
<keyword evidence="2" id="KW-0227">DNA damage</keyword>
<feature type="compositionally biased region" description="Polar residues" evidence="4">
    <location>
        <begin position="239"/>
        <end position="248"/>
    </location>
</feature>
<dbReference type="GO" id="GO:0010792">
    <property type="term" value="P:DNA double-strand break processing involved in repair via single-strand annealing"/>
    <property type="evidence" value="ECO:0007669"/>
    <property type="project" value="TreeGrafter"/>
</dbReference>
<dbReference type="InterPro" id="IPR013882">
    <property type="entry name" value="Ctp1_C"/>
</dbReference>
<dbReference type="GO" id="GO:0005634">
    <property type="term" value="C:nucleus"/>
    <property type="evidence" value="ECO:0007669"/>
    <property type="project" value="UniProtKB-SubCell"/>
</dbReference>
<evidence type="ECO:0000256" key="2">
    <source>
        <dbReference type="ARBA" id="ARBA00022763"/>
    </source>
</evidence>